<dbReference type="Pfam" id="PF13450">
    <property type="entry name" value="NAD_binding_8"/>
    <property type="match status" value="1"/>
</dbReference>
<evidence type="ECO:0000256" key="1">
    <source>
        <dbReference type="ARBA" id="ARBA00037217"/>
    </source>
</evidence>
<sequence length="538" mass="59382">MKKYDAIVIGAGHNGLTNAAYLAKAGLDVLVLERNAYIGGATVSRELHQDWTYSNCSYVCSLLRPEITRDLELPRHGLQVVPYGGGVTFTQNGDYYGNYFDHERQYREMARHSVRDANAYERYGADVMKQTRLIRPFLMRTPPDPTSLKPRDLKELSVLAKSFMEMGEEGLADTLKFWTKSVGDYLDEYFETDVIKAHLGGTGIIGTALGVYSPGTAYVLLHHYMGDVDGTVGAWGFARGGMGAVADALASSFKSFGGDIICDANVDQIMVKNGQAYGVALKDGTEYYADRVISNLDPKRTYLDIMAASDLPPEVVKKAENFKIRGSSGKLNIALDGLPTFNGIDKNSPLMVGDMHFTDSLERMERAYDDWKEGTWSKDPYVDILIPSQTDPTMAPPGKHMMTVFVQYAPPKINGQDWTDADRDNFGKTVIDQIANYSPDFKDLILHCEVRTPREIENEVGLTEGNIFQGELTFDQLLFNRPFPGYAQYRGPVKGMYMCGSGTHPGGGVMAAPGANAAREILMDMQRPSTVPGGYADD</sequence>
<dbReference type="GO" id="GO:0016491">
    <property type="term" value="F:oxidoreductase activity"/>
    <property type="evidence" value="ECO:0007669"/>
    <property type="project" value="InterPro"/>
</dbReference>
<dbReference type="AlphaFoldDB" id="A0A1X9NEI8"/>
<dbReference type="KEGG" id="osg:BST96_18760"/>
<dbReference type="PANTHER" id="PTHR10668:SF103">
    <property type="entry name" value="PYRIDINE NUCLEOTIDE-DISULFIDE OXIDOREDUCTASE DOMAIN-CONTAINING PROTEIN 2"/>
    <property type="match status" value="1"/>
</dbReference>
<evidence type="ECO:0000256" key="3">
    <source>
        <dbReference type="ARBA" id="ARBA00040298"/>
    </source>
</evidence>
<comment type="subunit">
    <text evidence="2">Interacts with COX5B; this interaction may contribute to localize PYROXD2 to the inner face of the inner mitochondrial membrane.</text>
</comment>
<dbReference type="SUPFAM" id="SSF51905">
    <property type="entry name" value="FAD/NAD(P)-binding domain"/>
    <property type="match status" value="1"/>
</dbReference>
<protein>
    <recommendedName>
        <fullName evidence="3">Pyridine nucleotide-disulfide oxidoreductase domain-containing protein 2</fullName>
    </recommendedName>
</protein>
<dbReference type="Gene3D" id="3.50.50.60">
    <property type="entry name" value="FAD/NAD(P)-binding domain"/>
    <property type="match status" value="2"/>
</dbReference>
<evidence type="ECO:0000256" key="2">
    <source>
        <dbReference type="ARBA" id="ARBA00038825"/>
    </source>
</evidence>
<dbReference type="OrthoDB" id="9774675at2"/>
<dbReference type="Pfam" id="PF01593">
    <property type="entry name" value="Amino_oxidase"/>
    <property type="match status" value="1"/>
</dbReference>
<dbReference type="Proteomes" id="UP000193450">
    <property type="component" value="Chromosome"/>
</dbReference>
<evidence type="ECO:0000259" key="4">
    <source>
        <dbReference type="Pfam" id="PF01593"/>
    </source>
</evidence>
<evidence type="ECO:0000313" key="6">
    <source>
        <dbReference type="Proteomes" id="UP000193450"/>
    </source>
</evidence>
<organism evidence="5 6">
    <name type="scientific">Oceanicoccus sagamiensis</name>
    <dbReference type="NCBI Taxonomy" id="716816"/>
    <lineage>
        <taxon>Bacteria</taxon>
        <taxon>Pseudomonadati</taxon>
        <taxon>Pseudomonadota</taxon>
        <taxon>Gammaproteobacteria</taxon>
        <taxon>Cellvibrionales</taxon>
        <taxon>Spongiibacteraceae</taxon>
        <taxon>Oceanicoccus</taxon>
    </lineage>
</organism>
<dbReference type="InterPro" id="IPR002937">
    <property type="entry name" value="Amino_oxidase"/>
</dbReference>
<comment type="function">
    <text evidence="1">Probable oxidoreductase that may play a role as regulator of mitochondrial function.</text>
</comment>
<dbReference type="EMBL" id="CP019343">
    <property type="protein sequence ID" value="ARN75956.1"/>
    <property type="molecule type" value="Genomic_DNA"/>
</dbReference>
<proteinExistence type="predicted"/>
<accession>A0A1X9NEI8</accession>
<dbReference type="RefSeq" id="WP_085760155.1">
    <property type="nucleotide sequence ID" value="NZ_CP019343.1"/>
</dbReference>
<dbReference type="STRING" id="716816.BST96_18760"/>
<keyword evidence="6" id="KW-1185">Reference proteome</keyword>
<gene>
    <name evidence="5" type="ORF">BST96_18760</name>
</gene>
<reference evidence="5 6" key="1">
    <citation type="submission" date="2016-11" db="EMBL/GenBank/DDBJ databases">
        <title>Trade-off between light-utilization and light-protection in marine flavobacteria.</title>
        <authorList>
            <person name="Kumagai Y."/>
        </authorList>
    </citation>
    <scope>NUCLEOTIDE SEQUENCE [LARGE SCALE GENOMIC DNA]</scope>
    <source>
        <strain evidence="5 6">NBRC 107125</strain>
    </source>
</reference>
<dbReference type="InterPro" id="IPR036188">
    <property type="entry name" value="FAD/NAD-bd_sf"/>
</dbReference>
<evidence type="ECO:0000313" key="5">
    <source>
        <dbReference type="EMBL" id="ARN75956.1"/>
    </source>
</evidence>
<dbReference type="PANTHER" id="PTHR10668">
    <property type="entry name" value="PHYTOENE DEHYDROGENASE"/>
    <property type="match status" value="1"/>
</dbReference>
<feature type="domain" description="Amine oxidase" evidence="4">
    <location>
        <begin position="203"/>
        <end position="509"/>
    </location>
</feature>
<name>A0A1X9NEI8_9GAMM</name>